<feature type="transmembrane region" description="Helical" evidence="1">
    <location>
        <begin position="7"/>
        <end position="24"/>
    </location>
</feature>
<sequence length="59" mass="7293">MHWKKYLILLPPFVLIVILLSIYLPSEYKQYAIIGVLLFWVTYYTWVYLDKKKQERKPE</sequence>
<comment type="caution">
    <text evidence="2">The sequence shown here is derived from an EMBL/GenBank/DDBJ whole genome shotgun (WGS) entry which is preliminary data.</text>
</comment>
<reference evidence="2 3" key="1">
    <citation type="submission" date="2024-05" db="EMBL/GenBank/DDBJ databases">
        <authorList>
            <person name="Haq I."/>
            <person name="Ullah Z."/>
            <person name="Ahmad R."/>
            <person name="Li M."/>
            <person name="Tong Y."/>
        </authorList>
    </citation>
    <scope>NUCLEOTIDE SEQUENCE [LARGE SCALE GENOMIC DNA]</scope>
    <source>
        <strain evidence="2 3">16A2E</strain>
    </source>
</reference>
<keyword evidence="3" id="KW-1185">Reference proteome</keyword>
<keyword evidence="1" id="KW-1133">Transmembrane helix</keyword>
<gene>
    <name evidence="2" type="ORF">ABC228_11905</name>
</gene>
<organism evidence="2 3">
    <name type="scientific">Ornithinibacillus xuwenensis</name>
    <dbReference type="NCBI Taxonomy" id="3144668"/>
    <lineage>
        <taxon>Bacteria</taxon>
        <taxon>Bacillati</taxon>
        <taxon>Bacillota</taxon>
        <taxon>Bacilli</taxon>
        <taxon>Bacillales</taxon>
        <taxon>Bacillaceae</taxon>
        <taxon>Ornithinibacillus</taxon>
    </lineage>
</organism>
<dbReference type="EMBL" id="JBDIML010000003">
    <property type="protein sequence ID" value="MEN2767897.1"/>
    <property type="molecule type" value="Genomic_DNA"/>
</dbReference>
<evidence type="ECO:0000256" key="1">
    <source>
        <dbReference type="SAM" id="Phobius"/>
    </source>
</evidence>
<proteinExistence type="predicted"/>
<evidence type="ECO:0000313" key="2">
    <source>
        <dbReference type="EMBL" id="MEN2767897.1"/>
    </source>
</evidence>
<dbReference type="RefSeq" id="WP_345825363.1">
    <property type="nucleotide sequence ID" value="NZ_JBDIML010000003.1"/>
</dbReference>
<protein>
    <submittedName>
        <fullName evidence="2">Uncharacterized protein</fullName>
    </submittedName>
</protein>
<keyword evidence="1" id="KW-0812">Transmembrane</keyword>
<dbReference type="Proteomes" id="UP001444625">
    <property type="component" value="Unassembled WGS sequence"/>
</dbReference>
<evidence type="ECO:0000313" key="3">
    <source>
        <dbReference type="Proteomes" id="UP001444625"/>
    </source>
</evidence>
<name>A0ABU9XI18_9BACI</name>
<feature type="transmembrane region" description="Helical" evidence="1">
    <location>
        <begin position="30"/>
        <end position="49"/>
    </location>
</feature>
<keyword evidence="1" id="KW-0472">Membrane</keyword>
<accession>A0ABU9XI18</accession>